<proteinExistence type="inferred from homology"/>
<feature type="transmembrane region" description="Helical" evidence="8">
    <location>
        <begin position="548"/>
        <end position="567"/>
    </location>
</feature>
<feature type="transmembrane region" description="Helical" evidence="8">
    <location>
        <begin position="67"/>
        <end position="85"/>
    </location>
</feature>
<evidence type="ECO:0000256" key="3">
    <source>
        <dbReference type="ARBA" id="ARBA00022448"/>
    </source>
</evidence>
<dbReference type="InterPro" id="IPR006512">
    <property type="entry name" value="YidE_YbjL"/>
</dbReference>
<evidence type="ECO:0000256" key="1">
    <source>
        <dbReference type="ARBA" id="ARBA00004651"/>
    </source>
</evidence>
<dbReference type="InterPro" id="IPR050144">
    <property type="entry name" value="AAE_transporter"/>
</dbReference>
<comment type="subcellular location">
    <subcellularLocation>
        <location evidence="1">Cell membrane</location>
        <topology evidence="1">Multi-pass membrane protein</topology>
    </subcellularLocation>
</comment>
<evidence type="ECO:0000256" key="4">
    <source>
        <dbReference type="ARBA" id="ARBA00022475"/>
    </source>
</evidence>
<feature type="domain" description="RCK C-terminal" evidence="9">
    <location>
        <begin position="301"/>
        <end position="386"/>
    </location>
</feature>
<dbReference type="PANTHER" id="PTHR30445:SF9">
    <property type="match status" value="1"/>
</dbReference>
<evidence type="ECO:0000313" key="10">
    <source>
        <dbReference type="EMBL" id="MFC3550883.1"/>
    </source>
</evidence>
<evidence type="ECO:0000256" key="2">
    <source>
        <dbReference type="ARBA" id="ARBA00009854"/>
    </source>
</evidence>
<protein>
    <submittedName>
        <fullName evidence="10">Aspartate:alanine exchanger family transporter</fullName>
    </submittedName>
</protein>
<dbReference type="EMBL" id="JBHRXK010000003">
    <property type="protein sequence ID" value="MFC3550883.1"/>
    <property type="molecule type" value="Genomic_DNA"/>
</dbReference>
<feature type="transmembrane region" description="Helical" evidence="8">
    <location>
        <begin position="415"/>
        <end position="435"/>
    </location>
</feature>
<dbReference type="Pfam" id="PF06826">
    <property type="entry name" value="Asp-Al_Ex"/>
    <property type="match status" value="2"/>
</dbReference>
<feature type="transmembrane region" description="Helical" evidence="8">
    <location>
        <begin position="34"/>
        <end position="55"/>
    </location>
</feature>
<dbReference type="Proteomes" id="UP001595740">
    <property type="component" value="Unassembled WGS sequence"/>
</dbReference>
<keyword evidence="4" id="KW-1003">Cell membrane</keyword>
<dbReference type="InterPro" id="IPR006037">
    <property type="entry name" value="RCK_C"/>
</dbReference>
<dbReference type="NCBIfam" id="TIGR01625">
    <property type="entry name" value="YidE_YbjL_dupl"/>
    <property type="match status" value="1"/>
</dbReference>
<keyword evidence="3" id="KW-0813">Transport</keyword>
<evidence type="ECO:0000256" key="5">
    <source>
        <dbReference type="ARBA" id="ARBA00022692"/>
    </source>
</evidence>
<feature type="transmembrane region" description="Helical" evidence="8">
    <location>
        <begin position="6"/>
        <end position="27"/>
    </location>
</feature>
<dbReference type="InterPro" id="IPR036721">
    <property type="entry name" value="RCK_C_sf"/>
</dbReference>
<keyword evidence="7 8" id="KW-0472">Membrane</keyword>
<evidence type="ECO:0000256" key="8">
    <source>
        <dbReference type="SAM" id="Phobius"/>
    </source>
</evidence>
<dbReference type="PROSITE" id="PS51202">
    <property type="entry name" value="RCK_C"/>
    <property type="match status" value="1"/>
</dbReference>
<accession>A0ABV7RPX0</accession>
<feature type="transmembrane region" description="Helical" evidence="8">
    <location>
        <begin position="456"/>
        <end position="478"/>
    </location>
</feature>
<dbReference type="RefSeq" id="WP_386758652.1">
    <property type="nucleotide sequence ID" value="NZ_JBHRXK010000003.1"/>
</dbReference>
<comment type="caution">
    <text evidence="10">The sequence shown here is derived from an EMBL/GenBank/DDBJ whole genome shotgun (WGS) entry which is preliminary data.</text>
</comment>
<feature type="transmembrane region" description="Helical" evidence="8">
    <location>
        <begin position="490"/>
        <end position="513"/>
    </location>
</feature>
<organism evidence="10 11">
    <name type="scientific">Lysobacter cavernae</name>
    <dbReference type="NCBI Taxonomy" id="1685901"/>
    <lineage>
        <taxon>Bacteria</taxon>
        <taxon>Pseudomonadati</taxon>
        <taxon>Pseudomonadota</taxon>
        <taxon>Gammaproteobacteria</taxon>
        <taxon>Lysobacterales</taxon>
        <taxon>Lysobacteraceae</taxon>
        <taxon>Lysobacter</taxon>
    </lineage>
</organism>
<gene>
    <name evidence="10" type="ORF">ACFOLC_07605</name>
</gene>
<comment type="similarity">
    <text evidence="2">Belongs to the AAE transporter (TC 2.A.81) family.</text>
</comment>
<name>A0ABV7RPX0_9GAMM</name>
<dbReference type="PANTHER" id="PTHR30445">
    <property type="entry name" value="K(+)_H(+) ANTIPORTER SUBUNIT KHTT"/>
    <property type="match status" value="1"/>
</dbReference>
<evidence type="ECO:0000259" key="9">
    <source>
        <dbReference type="PROSITE" id="PS51202"/>
    </source>
</evidence>
<keyword evidence="6 8" id="KW-1133">Transmembrane helix</keyword>
<keyword evidence="5 8" id="KW-0812">Transmembrane</keyword>
<feature type="transmembrane region" description="Helical" evidence="8">
    <location>
        <begin position="97"/>
        <end position="117"/>
    </location>
</feature>
<dbReference type="SUPFAM" id="SSF116726">
    <property type="entry name" value="TrkA C-terminal domain-like"/>
    <property type="match status" value="1"/>
</dbReference>
<evidence type="ECO:0000256" key="7">
    <source>
        <dbReference type="ARBA" id="ARBA00023136"/>
    </source>
</evidence>
<evidence type="ECO:0000313" key="11">
    <source>
        <dbReference type="Proteomes" id="UP001595740"/>
    </source>
</evidence>
<keyword evidence="11" id="KW-1185">Reference proteome</keyword>
<evidence type="ECO:0000256" key="6">
    <source>
        <dbReference type="ARBA" id="ARBA00022989"/>
    </source>
</evidence>
<reference evidence="11" key="1">
    <citation type="journal article" date="2019" name="Int. J. Syst. Evol. Microbiol.">
        <title>The Global Catalogue of Microorganisms (GCM) 10K type strain sequencing project: providing services to taxonomists for standard genome sequencing and annotation.</title>
        <authorList>
            <consortium name="The Broad Institute Genomics Platform"/>
            <consortium name="The Broad Institute Genome Sequencing Center for Infectious Disease"/>
            <person name="Wu L."/>
            <person name="Ma J."/>
        </authorList>
    </citation>
    <scope>NUCLEOTIDE SEQUENCE [LARGE SCALE GENOMIC DNA]</scope>
    <source>
        <strain evidence="11">KCTC 42875</strain>
    </source>
</reference>
<feature type="transmembrane region" description="Helical" evidence="8">
    <location>
        <begin position="169"/>
        <end position="188"/>
    </location>
</feature>
<sequence length="572" mass="59692">MVHTFFQFLADQGFITLFFVLGLGNLIGRLKIGFFSLGSTAGSMLVALLVGILAFELAGVKFAIPDLLTTFFLALFTYAIGLRVGPQFVDGMRREGLQLSILVMVSCTVAFIMAFGGSKLLSLAPGYAPGILAGSNTVSAVLGVATAAVDQGLYQPSGGVTAEQVKANIAAGYSLSYLLSMLGIVMLVRNLPGMFGHDPVQAAKKAEQEFGTHGHALPGTAGAFEHGMQPVDVRVYRLDNADFIGQPATAVGQHLGTPVLRVTRDNAALALDATTTLRKGDLLTVGGRIGQLLHDPAGLGPEVDDNAARTFEVEQAEIILSGKNVTGKTLQQLLQDPSLYGVRVRAVFRAGHELPAKLDMPLRRHDLIRVIGPAAAVKRAAALGHAVRPTNVTDVITLAFGIASGYLVGLATVKIAGIPVGLGAMGGVVVAGMLVSIMRSMNPSMGGPMPEGARALLESIGVDLFVCGLGLNVAPALIDAVSHGWDTAFVLLLGLGVAIVPTFVTYVVGLYVLRMDPIILAGAVAGARNSTTAMRAISDRAHSDIPSYGYPVTYALSTVVLLVYGYLAMVMS</sequence>